<dbReference type="InterPro" id="IPR007627">
    <property type="entry name" value="RNA_pol_sigma70_r2"/>
</dbReference>
<keyword evidence="2" id="KW-0805">Transcription regulation</keyword>
<dbReference type="InterPro" id="IPR013249">
    <property type="entry name" value="RNA_pol_sigma70_r4_t2"/>
</dbReference>
<dbReference type="Proteomes" id="UP000278351">
    <property type="component" value="Unassembled WGS sequence"/>
</dbReference>
<accession>A0A3N4QCB0</accession>
<dbReference type="PANTHER" id="PTHR43133">
    <property type="entry name" value="RNA POLYMERASE ECF-TYPE SIGMA FACTO"/>
    <property type="match status" value="1"/>
</dbReference>
<organism evidence="7 8">
    <name type="scientific">Chitinophaga lutea</name>
    <dbReference type="NCBI Taxonomy" id="2488634"/>
    <lineage>
        <taxon>Bacteria</taxon>
        <taxon>Pseudomonadati</taxon>
        <taxon>Bacteroidota</taxon>
        <taxon>Chitinophagia</taxon>
        <taxon>Chitinophagales</taxon>
        <taxon>Chitinophagaceae</taxon>
        <taxon>Chitinophaga</taxon>
    </lineage>
</organism>
<dbReference type="InterPro" id="IPR039425">
    <property type="entry name" value="RNA_pol_sigma-70-like"/>
</dbReference>
<dbReference type="InterPro" id="IPR013325">
    <property type="entry name" value="RNA_pol_sigma_r2"/>
</dbReference>
<feature type="domain" description="RNA polymerase sigma factor 70 region 4 type 2" evidence="6">
    <location>
        <begin position="125"/>
        <end position="173"/>
    </location>
</feature>
<dbReference type="Gene3D" id="1.10.1740.10">
    <property type="match status" value="1"/>
</dbReference>
<evidence type="ECO:0000256" key="4">
    <source>
        <dbReference type="ARBA" id="ARBA00023163"/>
    </source>
</evidence>
<dbReference type="GO" id="GO:0006352">
    <property type="term" value="P:DNA-templated transcription initiation"/>
    <property type="evidence" value="ECO:0007669"/>
    <property type="project" value="InterPro"/>
</dbReference>
<proteinExistence type="inferred from homology"/>
<dbReference type="Pfam" id="PF04542">
    <property type="entry name" value="Sigma70_r2"/>
    <property type="match status" value="1"/>
</dbReference>
<evidence type="ECO:0000259" key="5">
    <source>
        <dbReference type="Pfam" id="PF04542"/>
    </source>
</evidence>
<feature type="domain" description="RNA polymerase sigma-70 region 2" evidence="5">
    <location>
        <begin position="28"/>
        <end position="94"/>
    </location>
</feature>
<dbReference type="SUPFAM" id="SSF88659">
    <property type="entry name" value="Sigma3 and sigma4 domains of RNA polymerase sigma factors"/>
    <property type="match status" value="1"/>
</dbReference>
<reference evidence="7 8" key="1">
    <citation type="submission" date="2018-11" db="EMBL/GenBank/DDBJ databases">
        <title>Chitinophaga lutea sp.nov., isolate from arsenic contaminated soil.</title>
        <authorList>
            <person name="Zong Y."/>
        </authorList>
    </citation>
    <scope>NUCLEOTIDE SEQUENCE [LARGE SCALE GENOMIC DNA]</scope>
    <source>
        <strain evidence="7 8">ZY74</strain>
    </source>
</reference>
<dbReference type="InterPro" id="IPR013324">
    <property type="entry name" value="RNA_pol_sigma_r3/r4-like"/>
</dbReference>
<dbReference type="InterPro" id="IPR014284">
    <property type="entry name" value="RNA_pol_sigma-70_dom"/>
</dbReference>
<evidence type="ECO:0000259" key="6">
    <source>
        <dbReference type="Pfam" id="PF08281"/>
    </source>
</evidence>
<dbReference type="AlphaFoldDB" id="A0A3N4QCB0"/>
<name>A0A3N4QCB0_9BACT</name>
<evidence type="ECO:0000256" key="3">
    <source>
        <dbReference type="ARBA" id="ARBA00023082"/>
    </source>
</evidence>
<keyword evidence="8" id="KW-1185">Reference proteome</keyword>
<dbReference type="Pfam" id="PF08281">
    <property type="entry name" value="Sigma70_r4_2"/>
    <property type="match status" value="1"/>
</dbReference>
<dbReference type="InterPro" id="IPR036388">
    <property type="entry name" value="WH-like_DNA-bd_sf"/>
</dbReference>
<sequence>MPFLDLKPKQPNGKFMPGNPSHVLFSRLFRENRDKVFRFAYKLTADEARADEITQQCFIRLWESIDTVREQDDIFPLLFVLVKRLVIDDTRRLYREKKKMAQLRELPEEQAQNNTLQHKELVSYMERLIEKMPEQRRLIYRMSRQDGHSYKEIALRLRLSPATVRNHLSLALQYIRQELAVYFGK</sequence>
<dbReference type="NCBIfam" id="TIGR02985">
    <property type="entry name" value="Sig70_bacteroi1"/>
    <property type="match status" value="1"/>
</dbReference>
<keyword evidence="4" id="KW-0804">Transcription</keyword>
<evidence type="ECO:0000313" key="7">
    <source>
        <dbReference type="EMBL" id="RPE09394.1"/>
    </source>
</evidence>
<dbReference type="EMBL" id="RPDH01000002">
    <property type="protein sequence ID" value="RPE09394.1"/>
    <property type="molecule type" value="Genomic_DNA"/>
</dbReference>
<dbReference type="Gene3D" id="1.10.10.10">
    <property type="entry name" value="Winged helix-like DNA-binding domain superfamily/Winged helix DNA-binding domain"/>
    <property type="match status" value="1"/>
</dbReference>
<dbReference type="SUPFAM" id="SSF88946">
    <property type="entry name" value="Sigma2 domain of RNA polymerase sigma factors"/>
    <property type="match status" value="1"/>
</dbReference>
<dbReference type="OrthoDB" id="659855at2"/>
<dbReference type="NCBIfam" id="TIGR02937">
    <property type="entry name" value="sigma70-ECF"/>
    <property type="match status" value="1"/>
</dbReference>
<dbReference type="InterPro" id="IPR014327">
    <property type="entry name" value="RNA_pol_sigma70_bacteroid"/>
</dbReference>
<dbReference type="GO" id="GO:0003677">
    <property type="term" value="F:DNA binding"/>
    <property type="evidence" value="ECO:0007669"/>
    <property type="project" value="InterPro"/>
</dbReference>
<comment type="similarity">
    <text evidence="1">Belongs to the sigma-70 factor family. ECF subfamily.</text>
</comment>
<dbReference type="RefSeq" id="WP_123848391.1">
    <property type="nucleotide sequence ID" value="NZ_RPDH01000002.1"/>
</dbReference>
<gene>
    <name evidence="7" type="ORF">EGT74_20585</name>
</gene>
<comment type="caution">
    <text evidence="7">The sequence shown here is derived from an EMBL/GenBank/DDBJ whole genome shotgun (WGS) entry which is preliminary data.</text>
</comment>
<dbReference type="PANTHER" id="PTHR43133:SF46">
    <property type="entry name" value="RNA POLYMERASE SIGMA-70 FACTOR ECF SUBFAMILY"/>
    <property type="match status" value="1"/>
</dbReference>
<keyword evidence="3" id="KW-0731">Sigma factor</keyword>
<evidence type="ECO:0000256" key="1">
    <source>
        <dbReference type="ARBA" id="ARBA00010641"/>
    </source>
</evidence>
<protein>
    <submittedName>
        <fullName evidence="7">RNA polymerase sigma-70 factor</fullName>
    </submittedName>
</protein>
<evidence type="ECO:0000313" key="8">
    <source>
        <dbReference type="Proteomes" id="UP000278351"/>
    </source>
</evidence>
<evidence type="ECO:0000256" key="2">
    <source>
        <dbReference type="ARBA" id="ARBA00023015"/>
    </source>
</evidence>
<dbReference type="GO" id="GO:0016987">
    <property type="term" value="F:sigma factor activity"/>
    <property type="evidence" value="ECO:0007669"/>
    <property type="project" value="UniProtKB-KW"/>
</dbReference>